<reference evidence="2" key="1">
    <citation type="journal article" date="2023" name="Mol. Phylogenet. Evol.">
        <title>Genome-scale phylogeny and comparative genomics of the fungal order Sordariales.</title>
        <authorList>
            <person name="Hensen N."/>
            <person name="Bonometti L."/>
            <person name="Westerberg I."/>
            <person name="Brannstrom I.O."/>
            <person name="Guillou S."/>
            <person name="Cros-Aarteil S."/>
            <person name="Calhoun S."/>
            <person name="Haridas S."/>
            <person name="Kuo A."/>
            <person name="Mondo S."/>
            <person name="Pangilinan J."/>
            <person name="Riley R."/>
            <person name="LaButti K."/>
            <person name="Andreopoulos B."/>
            <person name="Lipzen A."/>
            <person name="Chen C."/>
            <person name="Yan M."/>
            <person name="Daum C."/>
            <person name="Ng V."/>
            <person name="Clum A."/>
            <person name="Steindorff A."/>
            <person name="Ohm R.A."/>
            <person name="Martin F."/>
            <person name="Silar P."/>
            <person name="Natvig D.O."/>
            <person name="Lalanne C."/>
            <person name="Gautier V."/>
            <person name="Ament-Velasquez S.L."/>
            <person name="Kruys A."/>
            <person name="Hutchinson M.I."/>
            <person name="Powell A.J."/>
            <person name="Barry K."/>
            <person name="Miller A.N."/>
            <person name="Grigoriev I.V."/>
            <person name="Debuchy R."/>
            <person name="Gladieux P."/>
            <person name="Hiltunen Thoren M."/>
            <person name="Johannesson H."/>
        </authorList>
    </citation>
    <scope>NUCLEOTIDE SEQUENCE</scope>
    <source>
        <strain evidence="2">PSN309</strain>
    </source>
</reference>
<feature type="compositionally biased region" description="Polar residues" evidence="1">
    <location>
        <begin position="41"/>
        <end position="57"/>
    </location>
</feature>
<proteinExistence type="predicted"/>
<accession>A0AAN7AEP5</accession>
<dbReference type="EMBL" id="MU864578">
    <property type="protein sequence ID" value="KAK4183097.1"/>
    <property type="molecule type" value="Genomic_DNA"/>
</dbReference>
<dbReference type="Proteomes" id="UP001302126">
    <property type="component" value="Unassembled WGS sequence"/>
</dbReference>
<comment type="caution">
    <text evidence="2">The sequence shown here is derived from an EMBL/GenBank/DDBJ whole genome shotgun (WGS) entry which is preliminary data.</text>
</comment>
<keyword evidence="3" id="KW-1185">Reference proteome</keyword>
<name>A0AAN7AEP5_9PEZI</name>
<evidence type="ECO:0000313" key="3">
    <source>
        <dbReference type="Proteomes" id="UP001302126"/>
    </source>
</evidence>
<feature type="region of interest" description="Disordered" evidence="1">
    <location>
        <begin position="34"/>
        <end position="63"/>
    </location>
</feature>
<evidence type="ECO:0000256" key="1">
    <source>
        <dbReference type="SAM" id="MobiDB-lite"/>
    </source>
</evidence>
<reference evidence="2" key="2">
    <citation type="submission" date="2023-05" db="EMBL/GenBank/DDBJ databases">
        <authorList>
            <consortium name="Lawrence Berkeley National Laboratory"/>
            <person name="Steindorff A."/>
            <person name="Hensen N."/>
            <person name="Bonometti L."/>
            <person name="Westerberg I."/>
            <person name="Brannstrom I.O."/>
            <person name="Guillou S."/>
            <person name="Cros-Aarteil S."/>
            <person name="Calhoun S."/>
            <person name="Haridas S."/>
            <person name="Kuo A."/>
            <person name="Mondo S."/>
            <person name="Pangilinan J."/>
            <person name="Riley R."/>
            <person name="Labutti K."/>
            <person name="Andreopoulos B."/>
            <person name="Lipzen A."/>
            <person name="Chen C."/>
            <person name="Yanf M."/>
            <person name="Daum C."/>
            <person name="Ng V."/>
            <person name="Clum A."/>
            <person name="Ohm R."/>
            <person name="Martin F."/>
            <person name="Silar P."/>
            <person name="Natvig D."/>
            <person name="Lalanne C."/>
            <person name="Gautier V."/>
            <person name="Ament-Velasquez S.L."/>
            <person name="Kruys A."/>
            <person name="Hutchinson M.I."/>
            <person name="Powell A.J."/>
            <person name="Barry K."/>
            <person name="Miller A.N."/>
            <person name="Grigoriev I.V."/>
            <person name="Debuchy R."/>
            <person name="Gladieux P."/>
            <person name="Thoren M.H."/>
            <person name="Johannesson H."/>
        </authorList>
    </citation>
    <scope>NUCLEOTIDE SEQUENCE</scope>
    <source>
        <strain evidence="2">PSN309</strain>
    </source>
</reference>
<evidence type="ECO:0000313" key="2">
    <source>
        <dbReference type="EMBL" id="KAK4183097.1"/>
    </source>
</evidence>
<feature type="non-terminal residue" evidence="2">
    <location>
        <position position="289"/>
    </location>
</feature>
<organism evidence="2 3">
    <name type="scientific">Podospora australis</name>
    <dbReference type="NCBI Taxonomy" id="1536484"/>
    <lineage>
        <taxon>Eukaryota</taxon>
        <taxon>Fungi</taxon>
        <taxon>Dikarya</taxon>
        <taxon>Ascomycota</taxon>
        <taxon>Pezizomycotina</taxon>
        <taxon>Sordariomycetes</taxon>
        <taxon>Sordariomycetidae</taxon>
        <taxon>Sordariales</taxon>
        <taxon>Podosporaceae</taxon>
        <taxon>Podospora</taxon>
    </lineage>
</organism>
<dbReference type="PANTHER" id="PTHR10622">
    <property type="entry name" value="HET DOMAIN-CONTAINING PROTEIN"/>
    <property type="match status" value="1"/>
</dbReference>
<dbReference type="AlphaFoldDB" id="A0AAN7AEP5"/>
<dbReference type="PANTHER" id="PTHR10622:SF10">
    <property type="entry name" value="HET DOMAIN-CONTAINING PROTEIN"/>
    <property type="match status" value="1"/>
</dbReference>
<sequence length="289" mass="32643">MRLINTRTRRLEFSPANSKLPLPKYAILSESHAPGEDKASSYPNLIQNPKSSNNRQNGNREEDHQRLDKPCLLALSHGFEYIWIDTLCIDHKNNADIAKAVKSTWKRLSRASVCFVYLDDVSLLAQFLTSQWFTHTWTLPALLAPPSVVFHNSSWEELGTKSSPSLCPIISRITGIPQSILRGETSLHSTSIAQKMSWAARQKTPSTRPEDRAYSLMGLFGLEDDDNTLKIRYGEGFRRAFTRLQQGIIQKFPDDHTIFAWRLSHSCEAEDGSLLAPSPRCFEASGRIV</sequence>
<evidence type="ECO:0008006" key="4">
    <source>
        <dbReference type="Google" id="ProtNLM"/>
    </source>
</evidence>
<gene>
    <name evidence="2" type="ORF">QBC35DRAFT_350493</name>
</gene>
<protein>
    <recommendedName>
        <fullName evidence="4">Heterokaryon incompatibility domain-containing protein</fullName>
    </recommendedName>
</protein>